<sequence length="97" mass="11432">MQLEFATRDLERVCTDPRRMQARFRADVARALKRRLAELSYVDEPADLLLGTGRWEELHGDRSGQWSARLTRNWRLIVRPVDRAVVTVEIIEIVDYH</sequence>
<organism evidence="1 2">
    <name type="scientific">Agromyces archimandritae</name>
    <dbReference type="NCBI Taxonomy" id="2781962"/>
    <lineage>
        <taxon>Bacteria</taxon>
        <taxon>Bacillati</taxon>
        <taxon>Actinomycetota</taxon>
        <taxon>Actinomycetes</taxon>
        <taxon>Micrococcales</taxon>
        <taxon>Microbacteriaceae</taxon>
        <taxon>Agromyces</taxon>
    </lineage>
</organism>
<accession>A0A975IR82</accession>
<dbReference type="SUPFAM" id="SSF143011">
    <property type="entry name" value="RelE-like"/>
    <property type="match status" value="1"/>
</dbReference>
<evidence type="ECO:0000313" key="1">
    <source>
        <dbReference type="EMBL" id="QTX05811.1"/>
    </source>
</evidence>
<keyword evidence="2" id="KW-1185">Reference proteome</keyword>
<proteinExistence type="predicted"/>
<protein>
    <submittedName>
        <fullName evidence="1">Type II toxin-antitoxin system RelE/ParE family toxin</fullName>
    </submittedName>
</protein>
<dbReference type="Gene3D" id="3.30.2310.20">
    <property type="entry name" value="RelE-like"/>
    <property type="match status" value="1"/>
</dbReference>
<gene>
    <name evidence="1" type="ORF">G127AT_06305</name>
</gene>
<evidence type="ECO:0000313" key="2">
    <source>
        <dbReference type="Proteomes" id="UP000671914"/>
    </source>
</evidence>
<reference evidence="1" key="1">
    <citation type="submission" date="2021-03" db="EMBL/GenBank/DDBJ databases">
        <title>Agromyces archimandritus sp. nov., isolated from the cockroach Archimandrita tessellata.</title>
        <authorList>
            <person name="Guzman J."/>
            <person name="Ortuzar M."/>
            <person name="Poehlein A."/>
            <person name="Daniel R."/>
            <person name="Trujillo M."/>
            <person name="Vilcinskas A."/>
        </authorList>
    </citation>
    <scope>NUCLEOTIDE SEQUENCE</scope>
    <source>
        <strain evidence="1">G127AT</strain>
    </source>
</reference>
<dbReference type="RefSeq" id="WP_210901151.1">
    <property type="nucleotide sequence ID" value="NZ_CP071696.1"/>
</dbReference>
<dbReference type="InterPro" id="IPR035093">
    <property type="entry name" value="RelE/ParE_toxin_dom_sf"/>
</dbReference>
<dbReference type="EMBL" id="CP071696">
    <property type="protein sequence ID" value="QTX05811.1"/>
    <property type="molecule type" value="Genomic_DNA"/>
</dbReference>
<dbReference type="Proteomes" id="UP000671914">
    <property type="component" value="Chromosome"/>
</dbReference>
<dbReference type="KEGG" id="aarc:G127AT_06305"/>
<name>A0A975IR82_9MICO</name>
<dbReference type="AlphaFoldDB" id="A0A975IR82"/>